<dbReference type="EMBL" id="RCNU01000006">
    <property type="protein sequence ID" value="RWQ95209.1"/>
    <property type="molecule type" value="Genomic_DNA"/>
</dbReference>
<name>A0A443HTT0_BYSSP</name>
<feature type="compositionally biased region" description="Polar residues" evidence="1">
    <location>
        <begin position="419"/>
        <end position="429"/>
    </location>
</feature>
<dbReference type="GeneID" id="39596235"/>
<feature type="region of interest" description="Disordered" evidence="1">
    <location>
        <begin position="31"/>
        <end position="213"/>
    </location>
</feature>
<organism evidence="2 3">
    <name type="scientific">Byssochlamys spectabilis</name>
    <name type="common">Paecilomyces variotii</name>
    <dbReference type="NCBI Taxonomy" id="264951"/>
    <lineage>
        <taxon>Eukaryota</taxon>
        <taxon>Fungi</taxon>
        <taxon>Dikarya</taxon>
        <taxon>Ascomycota</taxon>
        <taxon>Pezizomycotina</taxon>
        <taxon>Eurotiomycetes</taxon>
        <taxon>Eurotiomycetidae</taxon>
        <taxon>Eurotiales</taxon>
        <taxon>Thermoascaceae</taxon>
        <taxon>Paecilomyces</taxon>
    </lineage>
</organism>
<feature type="compositionally biased region" description="Low complexity" evidence="1">
    <location>
        <begin position="142"/>
        <end position="159"/>
    </location>
</feature>
<feature type="region of interest" description="Disordered" evidence="1">
    <location>
        <begin position="450"/>
        <end position="469"/>
    </location>
</feature>
<dbReference type="RefSeq" id="XP_028484854.1">
    <property type="nucleotide sequence ID" value="XM_028626958.1"/>
</dbReference>
<keyword evidence="3" id="KW-1185">Reference proteome</keyword>
<feature type="compositionally biased region" description="Basic and acidic residues" evidence="1">
    <location>
        <begin position="79"/>
        <end position="92"/>
    </location>
</feature>
<dbReference type="VEuPathDB" id="FungiDB:C8Q69DRAFT_285564"/>
<evidence type="ECO:0000313" key="2">
    <source>
        <dbReference type="EMBL" id="RWQ95209.1"/>
    </source>
</evidence>
<gene>
    <name evidence="2" type="ORF">C8Q69DRAFT_285564</name>
</gene>
<feature type="compositionally biased region" description="Polar residues" evidence="1">
    <location>
        <begin position="284"/>
        <end position="298"/>
    </location>
</feature>
<evidence type="ECO:0000256" key="1">
    <source>
        <dbReference type="SAM" id="MobiDB-lite"/>
    </source>
</evidence>
<comment type="caution">
    <text evidence="2">The sequence shown here is derived from an EMBL/GenBank/DDBJ whole genome shotgun (WGS) entry which is preliminary data.</text>
</comment>
<feature type="compositionally biased region" description="Polar residues" evidence="1">
    <location>
        <begin position="544"/>
        <end position="553"/>
    </location>
</feature>
<feature type="region of interest" description="Disordered" evidence="1">
    <location>
        <begin position="281"/>
        <end position="438"/>
    </location>
</feature>
<feature type="compositionally biased region" description="Polar residues" evidence="1">
    <location>
        <begin position="385"/>
        <end position="406"/>
    </location>
</feature>
<feature type="compositionally biased region" description="Polar residues" evidence="1">
    <location>
        <begin position="316"/>
        <end position="330"/>
    </location>
</feature>
<dbReference type="STRING" id="264951.A0A443HTT0"/>
<dbReference type="Proteomes" id="UP000283841">
    <property type="component" value="Unassembled WGS sequence"/>
</dbReference>
<accession>A0A443HTT0</accession>
<protein>
    <submittedName>
        <fullName evidence="2">Uncharacterized protein</fullName>
    </submittedName>
</protein>
<evidence type="ECO:0000313" key="3">
    <source>
        <dbReference type="Proteomes" id="UP000283841"/>
    </source>
</evidence>
<reference evidence="2 3" key="1">
    <citation type="journal article" date="2018" name="Front. Microbiol.">
        <title>Genomic and genetic insights into a cosmopolitan fungus, Paecilomyces variotii (Eurotiales).</title>
        <authorList>
            <person name="Urquhart A.S."/>
            <person name="Mondo S.J."/>
            <person name="Makela M.R."/>
            <person name="Hane J.K."/>
            <person name="Wiebenga A."/>
            <person name="He G."/>
            <person name="Mihaltcheva S."/>
            <person name="Pangilinan J."/>
            <person name="Lipzen A."/>
            <person name="Barry K."/>
            <person name="de Vries R.P."/>
            <person name="Grigoriev I.V."/>
            <person name="Idnurm A."/>
        </authorList>
    </citation>
    <scope>NUCLEOTIDE SEQUENCE [LARGE SCALE GENOMIC DNA]</scope>
    <source>
        <strain evidence="2 3">CBS 101075</strain>
    </source>
</reference>
<proteinExistence type="predicted"/>
<feature type="compositionally biased region" description="Basic and acidic residues" evidence="1">
    <location>
        <begin position="588"/>
        <end position="611"/>
    </location>
</feature>
<feature type="compositionally biased region" description="Basic and acidic residues" evidence="1">
    <location>
        <begin position="163"/>
        <end position="172"/>
    </location>
</feature>
<dbReference type="AlphaFoldDB" id="A0A443HTT0"/>
<feature type="compositionally biased region" description="Low complexity" evidence="1">
    <location>
        <begin position="118"/>
        <end position="130"/>
    </location>
</feature>
<sequence length="611" mass="65808">MNDRIGLSSLGDRTMQHIGPVQQAVYTQLPVAQSPAGSSASALHRPSCGNGPQPRPNAPSSAQIDSSRDVLMVDSSDSATEKGRFEDQRDLVGRTMDVRALSPKRGPITQSSAIAGGLQQSSSDLSQTTSEMADANLTPLTSVSSSGFSTQSESQSSSQAATDRARVLKTENAEMTLAYETPSNGTFLKPHPLSPTRSTLASRPEPVHGQKRNAAGEVKLPSDGKMQRTPDIGRFLRGHSRTMSAGSNGSMIAELSAQLRARLSYAAAKVEKGWQLRDGDIQRSRLSGSPSLTPTLNGSRERVPSDSGKLLRRGSSDGTITSPRLSTGTYLSRLPNGAADISRPSTADIGSSSYPRSPPSIRPQTSPVKLQQPPKLAPPVDIVSGSGNNARRRPNPNSTSITSNYNPYPRHRRHHSEQQFRISNSSYPTNDVRVPGTPPLRPSQFASRLQVSTPSTSSSMFPKQRTPSQNALMEQDAIETLLFMSSPENSGYHKNSQQRQTHLSTSIEAQMESGLDPSTQASQPSDVSGNHRTRKVMFREGSVSGISGRSNSAVGLEAQAGDEIDRLLDQMDDSDSESERPSSQFNHGVRETPADGSARRDPPEYWRQRSS</sequence>
<feature type="region of interest" description="Disordered" evidence="1">
    <location>
        <begin position="511"/>
        <end position="611"/>
    </location>
</feature>
<feature type="compositionally biased region" description="Polar residues" evidence="1">
    <location>
        <begin position="516"/>
        <end position="530"/>
    </location>
</feature>